<dbReference type="InterPro" id="IPR051087">
    <property type="entry name" value="Mitochondrial_ACSM"/>
</dbReference>
<dbReference type="AlphaFoldDB" id="M0NZI2"/>
<dbReference type="PANTHER" id="PTHR43605:SF10">
    <property type="entry name" value="ACYL-COA SYNTHETASE MEDIUM CHAIN FAMILY MEMBER 3"/>
    <property type="match status" value="1"/>
</dbReference>
<gene>
    <name evidence="6" type="ORF">C470_03876</name>
</gene>
<protein>
    <submittedName>
        <fullName evidence="6">AMP-dependent synthetase and ligase</fullName>
    </submittedName>
</protein>
<dbReference type="InterPro" id="IPR045851">
    <property type="entry name" value="AMP-bd_C_sf"/>
</dbReference>
<keyword evidence="4" id="KW-0067">ATP-binding</keyword>
<evidence type="ECO:0000313" key="7">
    <source>
        <dbReference type="Proteomes" id="UP000011581"/>
    </source>
</evidence>
<dbReference type="PANTHER" id="PTHR43605">
    <property type="entry name" value="ACYL-COENZYME A SYNTHETASE"/>
    <property type="match status" value="1"/>
</dbReference>
<feature type="domain" description="AMP-binding enzyme C-terminal" evidence="5">
    <location>
        <begin position="1"/>
        <end position="47"/>
    </location>
</feature>
<evidence type="ECO:0000256" key="3">
    <source>
        <dbReference type="ARBA" id="ARBA00022741"/>
    </source>
</evidence>
<sequence length="68" mass="7640">VPESGDPDDAGATPEQLKAFVRERVADYKTPGEVEFVAELPTTATGKIQKYELREREWDEEDRMVGEG</sequence>
<dbReference type="GO" id="GO:0015645">
    <property type="term" value="F:fatty acid ligase activity"/>
    <property type="evidence" value="ECO:0007669"/>
    <property type="project" value="TreeGrafter"/>
</dbReference>
<evidence type="ECO:0000256" key="1">
    <source>
        <dbReference type="ARBA" id="ARBA00006432"/>
    </source>
</evidence>
<evidence type="ECO:0000259" key="5">
    <source>
        <dbReference type="Pfam" id="PF13193"/>
    </source>
</evidence>
<dbReference type="EMBL" id="AOJF01000025">
    <property type="protein sequence ID" value="EMA63236.1"/>
    <property type="molecule type" value="Genomic_DNA"/>
</dbReference>
<dbReference type="GO" id="GO:0004321">
    <property type="term" value="F:fatty-acyl-CoA synthase activity"/>
    <property type="evidence" value="ECO:0007669"/>
    <property type="project" value="TreeGrafter"/>
</dbReference>
<dbReference type="Proteomes" id="UP000011581">
    <property type="component" value="Unassembled WGS sequence"/>
</dbReference>
<dbReference type="InterPro" id="IPR025110">
    <property type="entry name" value="AMP-bd_C"/>
</dbReference>
<keyword evidence="3" id="KW-0547">Nucleotide-binding</keyword>
<dbReference type="Pfam" id="PF13193">
    <property type="entry name" value="AMP-binding_C"/>
    <property type="match status" value="1"/>
</dbReference>
<organism evidence="6 7">
    <name type="scientific">Halorubrum distributum JCM 13561</name>
    <dbReference type="NCBI Taxonomy" id="1227483"/>
    <lineage>
        <taxon>Archaea</taxon>
        <taxon>Methanobacteriati</taxon>
        <taxon>Methanobacteriota</taxon>
        <taxon>Stenosarchaea group</taxon>
        <taxon>Halobacteria</taxon>
        <taxon>Halobacteriales</taxon>
        <taxon>Haloferacaceae</taxon>
        <taxon>Halorubrum</taxon>
        <taxon>Halorubrum distributum group</taxon>
    </lineage>
</organism>
<dbReference type="GO" id="GO:0005524">
    <property type="term" value="F:ATP binding"/>
    <property type="evidence" value="ECO:0007669"/>
    <property type="project" value="UniProtKB-KW"/>
</dbReference>
<dbReference type="Gene3D" id="3.30.300.30">
    <property type="match status" value="1"/>
</dbReference>
<accession>M0NZI2</accession>
<dbReference type="SUPFAM" id="SSF56801">
    <property type="entry name" value="Acetyl-CoA synthetase-like"/>
    <property type="match status" value="1"/>
</dbReference>
<comment type="similarity">
    <text evidence="1">Belongs to the ATP-dependent AMP-binding enzyme family.</text>
</comment>
<comment type="caution">
    <text evidence="6">The sequence shown here is derived from an EMBL/GenBank/DDBJ whole genome shotgun (WGS) entry which is preliminary data.</text>
</comment>
<name>M0NZI2_9EURY</name>
<reference evidence="6 7" key="1">
    <citation type="journal article" date="2014" name="PLoS Genet.">
        <title>Phylogenetically driven sequencing of extremely halophilic archaea reveals strategies for static and dynamic osmo-response.</title>
        <authorList>
            <person name="Becker E.A."/>
            <person name="Seitzer P.M."/>
            <person name="Tritt A."/>
            <person name="Larsen D."/>
            <person name="Krusor M."/>
            <person name="Yao A.I."/>
            <person name="Wu D."/>
            <person name="Madern D."/>
            <person name="Eisen J.A."/>
            <person name="Darling A.E."/>
            <person name="Facciotti M.T."/>
        </authorList>
    </citation>
    <scope>NUCLEOTIDE SEQUENCE [LARGE SCALE GENOMIC DNA]</scope>
    <source>
        <strain evidence="6 7">JCM 13561</strain>
    </source>
</reference>
<keyword evidence="2 6" id="KW-0436">Ligase</keyword>
<dbReference type="GO" id="GO:0006633">
    <property type="term" value="P:fatty acid biosynthetic process"/>
    <property type="evidence" value="ECO:0007669"/>
    <property type="project" value="TreeGrafter"/>
</dbReference>
<evidence type="ECO:0000256" key="4">
    <source>
        <dbReference type="ARBA" id="ARBA00022840"/>
    </source>
</evidence>
<dbReference type="GO" id="GO:0006637">
    <property type="term" value="P:acyl-CoA metabolic process"/>
    <property type="evidence" value="ECO:0007669"/>
    <property type="project" value="TreeGrafter"/>
</dbReference>
<evidence type="ECO:0000256" key="2">
    <source>
        <dbReference type="ARBA" id="ARBA00022598"/>
    </source>
</evidence>
<feature type="non-terminal residue" evidence="6">
    <location>
        <position position="1"/>
    </location>
</feature>
<proteinExistence type="inferred from homology"/>
<evidence type="ECO:0000313" key="6">
    <source>
        <dbReference type="EMBL" id="EMA63236.1"/>
    </source>
</evidence>